<dbReference type="PANTHER" id="PTHR36444:SF2">
    <property type="entry name" value="TRANSCRIPTIONAL REGULATOR PROTEIN YOBU-RELATED"/>
    <property type="match status" value="1"/>
</dbReference>
<dbReference type="InterPro" id="IPR053182">
    <property type="entry name" value="YobU-like_regulator"/>
</dbReference>
<feature type="domain" description="AraC effector-binding" evidence="1">
    <location>
        <begin position="1"/>
        <end position="153"/>
    </location>
</feature>
<dbReference type="Pfam" id="PF06445">
    <property type="entry name" value="GyrI-like"/>
    <property type="match status" value="1"/>
</dbReference>
<dbReference type="RefSeq" id="WP_068348270.1">
    <property type="nucleotide sequence ID" value="NZ_JFHK01000019.1"/>
</dbReference>
<organism evidence="2 3">
    <name type="scientific">Kosmotoga arenicorallina S304</name>
    <dbReference type="NCBI Taxonomy" id="1453497"/>
    <lineage>
        <taxon>Bacteria</taxon>
        <taxon>Thermotogati</taxon>
        <taxon>Thermotogota</taxon>
        <taxon>Thermotogae</taxon>
        <taxon>Kosmotogales</taxon>
        <taxon>Kosmotogaceae</taxon>
        <taxon>Kosmotoga</taxon>
    </lineage>
</organism>
<dbReference type="Gene3D" id="3.20.80.10">
    <property type="entry name" value="Regulatory factor, effector binding domain"/>
    <property type="match status" value="1"/>
</dbReference>
<gene>
    <name evidence="2" type="ORF">AT15_02285</name>
</gene>
<dbReference type="EMBL" id="JFHK01000019">
    <property type="protein sequence ID" value="OAA29369.1"/>
    <property type="molecule type" value="Genomic_DNA"/>
</dbReference>
<dbReference type="OrthoDB" id="45544at2"/>
<dbReference type="STRING" id="1453497.AT15_02285"/>
<dbReference type="InterPro" id="IPR010499">
    <property type="entry name" value="AraC_E-bd"/>
</dbReference>
<dbReference type="InterPro" id="IPR011256">
    <property type="entry name" value="Reg_factor_effector_dom_sf"/>
</dbReference>
<comment type="caution">
    <text evidence="2">The sequence shown here is derived from an EMBL/GenBank/DDBJ whole genome shotgun (WGS) entry which is preliminary data.</text>
</comment>
<evidence type="ECO:0000313" key="3">
    <source>
        <dbReference type="Proteomes" id="UP000077339"/>
    </source>
</evidence>
<sequence length="153" mass="18153">MEPRIVTKPAFEAVGMRYYGKNEKGEISELWEIFMKETAALGMDESTFEECYGLMGPMDKEGNFEYIACVPAKHFEKIPENMVKKEIPQSRYLVFTHTGSLETLHDTFDFIYNKYLPNSEYEVKWNAYHFEFYDERFNDFKEDSELDIFVPVK</sequence>
<proteinExistence type="predicted"/>
<protein>
    <recommendedName>
        <fullName evidence="1">AraC effector-binding domain-containing protein</fullName>
    </recommendedName>
</protein>
<dbReference type="SUPFAM" id="SSF55136">
    <property type="entry name" value="Probable bacterial effector-binding domain"/>
    <property type="match status" value="1"/>
</dbReference>
<dbReference type="PANTHER" id="PTHR36444">
    <property type="entry name" value="TRANSCRIPTIONAL REGULATOR PROTEIN YOBU-RELATED"/>
    <property type="match status" value="1"/>
</dbReference>
<evidence type="ECO:0000313" key="2">
    <source>
        <dbReference type="EMBL" id="OAA29369.1"/>
    </source>
</evidence>
<keyword evidence="3" id="KW-1185">Reference proteome</keyword>
<dbReference type="PATRIC" id="fig|1453497.3.peg.457"/>
<dbReference type="InterPro" id="IPR029442">
    <property type="entry name" value="GyrI-like"/>
</dbReference>
<accession>A0A176JZA0</accession>
<evidence type="ECO:0000259" key="1">
    <source>
        <dbReference type="SMART" id="SM00871"/>
    </source>
</evidence>
<dbReference type="Proteomes" id="UP000077339">
    <property type="component" value="Unassembled WGS sequence"/>
</dbReference>
<dbReference type="SMART" id="SM00871">
    <property type="entry name" value="AraC_E_bind"/>
    <property type="match status" value="1"/>
</dbReference>
<name>A0A176JZA0_9BACT</name>
<dbReference type="AlphaFoldDB" id="A0A176JZA0"/>
<reference evidence="2 3" key="1">
    <citation type="submission" date="2014-02" db="EMBL/GenBank/DDBJ databases">
        <title>Kosmotoga genome sequencing.</title>
        <authorList>
            <person name="Pollo S.M."/>
            <person name="Charchuk R."/>
            <person name="Nesbo C.L."/>
        </authorList>
    </citation>
    <scope>NUCLEOTIDE SEQUENCE [LARGE SCALE GENOMIC DNA]</scope>
    <source>
        <strain evidence="2 3">S304</strain>
    </source>
</reference>